<dbReference type="PANTHER" id="PTHR31713">
    <property type="entry name" value="OS02G0177800 PROTEIN"/>
    <property type="match status" value="1"/>
</dbReference>
<evidence type="ECO:0000256" key="7">
    <source>
        <dbReference type="ARBA" id="ARBA00023242"/>
    </source>
</evidence>
<feature type="domain" description="Calmodulin binding protein C-terminal" evidence="9">
    <location>
        <begin position="140"/>
        <end position="199"/>
    </location>
</feature>
<proteinExistence type="inferred from homology"/>
<keyword evidence="6" id="KW-0804">Transcription</keyword>
<evidence type="ECO:0000256" key="4">
    <source>
        <dbReference type="ARBA" id="ARBA00023125"/>
    </source>
</evidence>
<evidence type="ECO:0000256" key="2">
    <source>
        <dbReference type="ARBA" id="ARBA00007214"/>
    </source>
</evidence>
<protein>
    <submittedName>
        <fullName evidence="10">ATP-binding cassette sub-family C member Sur</fullName>
    </submittedName>
</protein>
<keyword evidence="4" id="KW-0238">DNA-binding</keyword>
<name>A0A0B0NQ73_GOSAR</name>
<evidence type="ECO:0000256" key="1">
    <source>
        <dbReference type="ARBA" id="ARBA00004123"/>
    </source>
</evidence>
<dbReference type="GO" id="GO:0043565">
    <property type="term" value="F:sequence-specific DNA binding"/>
    <property type="evidence" value="ECO:0007669"/>
    <property type="project" value="TreeGrafter"/>
</dbReference>
<keyword evidence="10" id="KW-0547">Nucleotide-binding</keyword>
<accession>A0A0B0NQ73</accession>
<comment type="similarity">
    <text evidence="2">Belongs to the plant ACBP60 protein family.</text>
</comment>
<keyword evidence="7" id="KW-0539">Nucleus</keyword>
<keyword evidence="3" id="KW-0805">Transcription regulation</keyword>
<evidence type="ECO:0000256" key="5">
    <source>
        <dbReference type="ARBA" id="ARBA00023159"/>
    </source>
</evidence>
<organism evidence="10 11">
    <name type="scientific">Gossypium arboreum</name>
    <name type="common">Tree cotton</name>
    <name type="synonym">Gossypium nanking</name>
    <dbReference type="NCBI Taxonomy" id="29729"/>
    <lineage>
        <taxon>Eukaryota</taxon>
        <taxon>Viridiplantae</taxon>
        <taxon>Streptophyta</taxon>
        <taxon>Embryophyta</taxon>
        <taxon>Tracheophyta</taxon>
        <taxon>Spermatophyta</taxon>
        <taxon>Magnoliopsida</taxon>
        <taxon>eudicotyledons</taxon>
        <taxon>Gunneridae</taxon>
        <taxon>Pentapetalae</taxon>
        <taxon>rosids</taxon>
        <taxon>malvids</taxon>
        <taxon>Malvales</taxon>
        <taxon>Malvaceae</taxon>
        <taxon>Malvoideae</taxon>
        <taxon>Gossypium</taxon>
    </lineage>
</organism>
<evidence type="ECO:0000313" key="11">
    <source>
        <dbReference type="Proteomes" id="UP000032142"/>
    </source>
</evidence>
<evidence type="ECO:0000313" key="10">
    <source>
        <dbReference type="EMBL" id="KHG13954.1"/>
    </source>
</evidence>
<evidence type="ECO:0000259" key="9">
    <source>
        <dbReference type="Pfam" id="PF20452"/>
    </source>
</evidence>
<dbReference type="GO" id="GO:0003700">
    <property type="term" value="F:DNA-binding transcription factor activity"/>
    <property type="evidence" value="ECO:0007669"/>
    <property type="project" value="TreeGrafter"/>
</dbReference>
<dbReference type="GO" id="GO:0005634">
    <property type="term" value="C:nucleus"/>
    <property type="evidence" value="ECO:0007669"/>
    <property type="project" value="UniProtKB-SubCell"/>
</dbReference>
<evidence type="ECO:0000259" key="8">
    <source>
        <dbReference type="Pfam" id="PF20451"/>
    </source>
</evidence>
<keyword evidence="5" id="KW-0010">Activator</keyword>
<gene>
    <name evidence="10" type="ORF">F383_17763</name>
</gene>
<dbReference type="EMBL" id="KN400544">
    <property type="protein sequence ID" value="KHG13954.1"/>
    <property type="molecule type" value="Genomic_DNA"/>
</dbReference>
<keyword evidence="11" id="KW-1185">Reference proteome</keyword>
<dbReference type="Pfam" id="PF20452">
    <property type="entry name" value="Calmod_bind_C"/>
    <property type="match status" value="1"/>
</dbReference>
<dbReference type="SUPFAM" id="SSF57889">
    <property type="entry name" value="Cysteine-rich domain"/>
    <property type="match status" value="1"/>
</dbReference>
<dbReference type="GO" id="GO:0080142">
    <property type="term" value="P:regulation of salicylic acid biosynthetic process"/>
    <property type="evidence" value="ECO:0007669"/>
    <property type="project" value="TreeGrafter"/>
</dbReference>
<dbReference type="Proteomes" id="UP000032142">
    <property type="component" value="Unassembled WGS sequence"/>
</dbReference>
<dbReference type="GO" id="GO:0005524">
    <property type="term" value="F:ATP binding"/>
    <property type="evidence" value="ECO:0007669"/>
    <property type="project" value="UniProtKB-KW"/>
</dbReference>
<dbReference type="PANTHER" id="PTHR31713:SF42">
    <property type="entry name" value="PROTEIN SAR DEFICIENT 1"/>
    <property type="match status" value="1"/>
</dbReference>
<keyword evidence="10" id="KW-0067">ATP-binding</keyword>
<reference evidence="11" key="1">
    <citation type="submission" date="2014-09" db="EMBL/GenBank/DDBJ databases">
        <authorList>
            <person name="Mudge J."/>
            <person name="Ramaraj T."/>
            <person name="Lindquist I.E."/>
            <person name="Bharti A.K."/>
            <person name="Sundararajan A."/>
            <person name="Cameron C.T."/>
            <person name="Woodward J.E."/>
            <person name="May G.D."/>
            <person name="Brubaker C."/>
            <person name="Broadhvest J."/>
            <person name="Wilkins T.A."/>
        </authorList>
    </citation>
    <scope>NUCLEOTIDE SEQUENCE</scope>
    <source>
        <strain evidence="11">cv. AKA8401</strain>
    </source>
</reference>
<dbReference type="InterPro" id="IPR046829">
    <property type="entry name" value="Calmod_bind_C"/>
</dbReference>
<comment type="subcellular location">
    <subcellularLocation>
        <location evidence="1">Nucleus</location>
    </subcellularLocation>
</comment>
<sequence>MSTEKTKEEGEMEESLNYGHQHPLLLMLNEDQLMIVANCSRCGEKVSTPCFSCAEGCGFYLHKKHHPPMLGDEVWQLEKIGKDGAFHKKLAYEGVNTVQDFLKMSVVDPPKLRKILGPGMSEKMWEVTIKHAKTCVMGNKYYVFQGTNYRIFLNPICQLVKAEINGTTYPIQTLSSINRSYVEDLVRQAYVNWSSLKEIEGISNEIGLLTQGDDMLDQYRNQQNATMRSFQENAYLTHGSFEGYVPNEMQADCSNWQISQNYFNTPNENGIRLNLWESNSDDDLTSPKSFISGG</sequence>
<dbReference type="GO" id="GO:0005516">
    <property type="term" value="F:calmodulin binding"/>
    <property type="evidence" value="ECO:0007669"/>
    <property type="project" value="InterPro"/>
</dbReference>
<evidence type="ECO:0000256" key="6">
    <source>
        <dbReference type="ARBA" id="ARBA00023163"/>
    </source>
</evidence>
<dbReference type="InterPro" id="IPR046349">
    <property type="entry name" value="C1-like_sf"/>
</dbReference>
<dbReference type="InterPro" id="IPR012416">
    <property type="entry name" value="CBP60"/>
</dbReference>
<feature type="domain" description="Calmodulin binding protein central" evidence="8">
    <location>
        <begin position="69"/>
        <end position="135"/>
    </location>
</feature>
<dbReference type="InterPro" id="IPR046830">
    <property type="entry name" value="Calmod_bind_M"/>
</dbReference>
<dbReference type="AlphaFoldDB" id="A0A0B0NQ73"/>
<evidence type="ECO:0000256" key="3">
    <source>
        <dbReference type="ARBA" id="ARBA00023015"/>
    </source>
</evidence>
<dbReference type="Pfam" id="PF20451">
    <property type="entry name" value="Calmod_bind_M"/>
    <property type="match status" value="1"/>
</dbReference>